<name>A0A9P8MB62_9HYPO</name>
<proteinExistence type="predicted"/>
<dbReference type="EMBL" id="JACEFI010000008">
    <property type="protein sequence ID" value="KAH0596946.1"/>
    <property type="molecule type" value="Genomic_DNA"/>
</dbReference>
<organism evidence="1 2">
    <name type="scientific">Metarhizium humberi</name>
    <dbReference type="NCBI Taxonomy" id="2596975"/>
    <lineage>
        <taxon>Eukaryota</taxon>
        <taxon>Fungi</taxon>
        <taxon>Dikarya</taxon>
        <taxon>Ascomycota</taxon>
        <taxon>Pezizomycotina</taxon>
        <taxon>Sordariomycetes</taxon>
        <taxon>Hypocreomycetidae</taxon>
        <taxon>Hypocreales</taxon>
        <taxon>Clavicipitaceae</taxon>
        <taxon>Metarhizium</taxon>
    </lineage>
</organism>
<evidence type="ECO:0000313" key="2">
    <source>
        <dbReference type="Proteomes" id="UP000764110"/>
    </source>
</evidence>
<keyword evidence="2" id="KW-1185">Reference proteome</keyword>
<gene>
    <name evidence="1" type="ORF">MHUMG1_05254</name>
</gene>
<comment type="caution">
    <text evidence="1">The sequence shown here is derived from an EMBL/GenBank/DDBJ whole genome shotgun (WGS) entry which is preliminary data.</text>
</comment>
<reference evidence="1 2" key="1">
    <citation type="submission" date="2020-07" db="EMBL/GenBank/DDBJ databases">
        <title>Metarhizium humberi genome.</title>
        <authorList>
            <person name="Lysoe E."/>
        </authorList>
    </citation>
    <scope>NUCLEOTIDE SEQUENCE [LARGE SCALE GENOMIC DNA]</scope>
    <source>
        <strain evidence="1 2">ESALQ1638</strain>
    </source>
</reference>
<sequence length="148" mass="16075">MDERQKCIEQEQEQLGAARGCQSSMLEALEASVHQAAGEYSLELLASYKAQGPDPAPPAAPPPKGVAAAMERLLRVPSRHAFSLACGWRPTFPKHKDHDQLINPPRHPVYHDSTCPSGFQGAPAWGELELGLQLGELLGELTCMDSFC</sequence>
<dbReference type="AlphaFoldDB" id="A0A9P8MB62"/>
<accession>A0A9P8MB62</accession>
<evidence type="ECO:0000313" key="1">
    <source>
        <dbReference type="EMBL" id="KAH0596946.1"/>
    </source>
</evidence>
<protein>
    <submittedName>
        <fullName evidence="1">Uncharacterized protein</fullName>
    </submittedName>
</protein>
<dbReference type="Proteomes" id="UP000764110">
    <property type="component" value="Unassembled WGS sequence"/>
</dbReference>